<sequence length="467" mass="52194">MSTPANRSRVLYVDQLAAKATEAHVEQLFSEFGPVERVIILKKKYDAKPTLTALVQMESLHDAIAAHDAVADESYELFAVPITVAYSKNQELRDQGTGPASPPVRSRANKNHQSTNSIAEESVNRILLVTVQNPMYPITTDLMGKIFSVYGEVEKIVIFVKSVGLQCLVQFAHEADAVMAKTKLDREAIYPDSCFMLIHYSNLPELVVKENSLKTRDFTNPTLPVPVMDTAINAPHATIALPFIPPSSNDGRPSLSVPQHLHGDLSGEESPVLLVCNLRDSITCDKLFNLFSCYGNITRVKKLHSKPDHALIQFVNETAAGSALTHLRGFSLEGRTLEIRYSKYKFISTRQSDTEDNDSSKEYTNGYNRFTGKYSHYTKHIYSPTKVLHISNFGEELDEDTLRAHLNQYGRLDRVKFKIFFNAKGHAQVIAEFPSIESATNFLAAAHNSEFLDKKLKIAFSRNSSHS</sequence>
<dbReference type="InterPro" id="IPR035979">
    <property type="entry name" value="RBD_domain_sf"/>
</dbReference>
<dbReference type="GO" id="GO:0003723">
    <property type="term" value="F:RNA binding"/>
    <property type="evidence" value="ECO:0007669"/>
    <property type="project" value="UniProtKB-UniRule"/>
</dbReference>
<evidence type="ECO:0000256" key="1">
    <source>
        <dbReference type="ARBA" id="ARBA00022737"/>
    </source>
</evidence>
<feature type="region of interest" description="Disordered" evidence="4">
    <location>
        <begin position="91"/>
        <end position="116"/>
    </location>
</feature>
<dbReference type="SMART" id="SM00360">
    <property type="entry name" value="RRM"/>
    <property type="match status" value="4"/>
</dbReference>
<reference evidence="6 7" key="1">
    <citation type="journal article" date="2014" name="Genome Biol. Evol.">
        <title>The secreted proteins of Achlya hypogyna and Thraustotheca clavata identify the ancestral oomycete secretome and reveal gene acquisitions by horizontal gene transfer.</title>
        <authorList>
            <person name="Misner I."/>
            <person name="Blouin N."/>
            <person name="Leonard G."/>
            <person name="Richards T.A."/>
            <person name="Lane C.E."/>
        </authorList>
    </citation>
    <scope>NUCLEOTIDE SEQUENCE [LARGE SCALE GENOMIC DNA]</scope>
    <source>
        <strain evidence="6 7">ATCC 34112</strain>
    </source>
</reference>
<dbReference type="PANTHER" id="PTHR15592">
    <property type="entry name" value="MATRIN 3/NUCLEAR PROTEIN 220-RELATED"/>
    <property type="match status" value="1"/>
</dbReference>
<feature type="domain" description="RRM" evidence="5">
    <location>
        <begin position="271"/>
        <end position="344"/>
    </location>
</feature>
<feature type="domain" description="RRM" evidence="5">
    <location>
        <begin position="9"/>
        <end position="89"/>
    </location>
</feature>
<dbReference type="OrthoDB" id="296632at2759"/>
<proteinExistence type="predicted"/>
<keyword evidence="7" id="KW-1185">Reference proteome</keyword>
<keyword evidence="1" id="KW-0677">Repeat</keyword>
<gene>
    <name evidence="6" type="ORF">THRCLA_00766</name>
</gene>
<evidence type="ECO:0000313" key="7">
    <source>
        <dbReference type="Proteomes" id="UP000243217"/>
    </source>
</evidence>
<evidence type="ECO:0000256" key="4">
    <source>
        <dbReference type="SAM" id="MobiDB-lite"/>
    </source>
</evidence>
<dbReference type="EMBL" id="JNBS01000263">
    <property type="protein sequence ID" value="OQS07226.1"/>
    <property type="molecule type" value="Genomic_DNA"/>
</dbReference>
<dbReference type="AlphaFoldDB" id="A0A1W0AAA7"/>
<dbReference type="CDD" id="cd00590">
    <property type="entry name" value="RRM_SF"/>
    <property type="match status" value="1"/>
</dbReference>
<keyword evidence="2 3" id="KW-0694">RNA-binding</keyword>
<dbReference type="Gene3D" id="3.30.70.330">
    <property type="match status" value="4"/>
</dbReference>
<accession>A0A1W0AAA7</accession>
<dbReference type="Pfam" id="PF00076">
    <property type="entry name" value="RRM_1"/>
    <property type="match status" value="2"/>
</dbReference>
<dbReference type="PROSITE" id="PS50102">
    <property type="entry name" value="RRM"/>
    <property type="match status" value="3"/>
</dbReference>
<dbReference type="Proteomes" id="UP000243217">
    <property type="component" value="Unassembled WGS sequence"/>
</dbReference>
<dbReference type="CDD" id="cd12422">
    <property type="entry name" value="RRM2_PTBP1_hnRNPL_like"/>
    <property type="match status" value="1"/>
</dbReference>
<feature type="domain" description="RRM" evidence="5">
    <location>
        <begin position="386"/>
        <end position="463"/>
    </location>
</feature>
<dbReference type="STRING" id="74557.A0A1W0AAA7"/>
<comment type="caution">
    <text evidence="6">The sequence shown here is derived from an EMBL/GenBank/DDBJ whole genome shotgun (WGS) entry which is preliminary data.</text>
</comment>
<evidence type="ECO:0000256" key="2">
    <source>
        <dbReference type="ARBA" id="ARBA00022884"/>
    </source>
</evidence>
<dbReference type="Pfam" id="PF13893">
    <property type="entry name" value="RRM_5"/>
    <property type="match status" value="1"/>
</dbReference>
<protein>
    <recommendedName>
        <fullName evidence="5">RRM domain-containing protein</fullName>
    </recommendedName>
</protein>
<dbReference type="SUPFAM" id="SSF54928">
    <property type="entry name" value="RNA-binding domain, RBD"/>
    <property type="match status" value="2"/>
</dbReference>
<dbReference type="InterPro" id="IPR021790">
    <property type="entry name" value="PTBP1-like_RRM2"/>
</dbReference>
<evidence type="ECO:0000259" key="5">
    <source>
        <dbReference type="PROSITE" id="PS50102"/>
    </source>
</evidence>
<evidence type="ECO:0000256" key="3">
    <source>
        <dbReference type="PROSITE-ProRule" id="PRU00176"/>
    </source>
</evidence>
<name>A0A1W0AAA7_9STRA</name>
<evidence type="ECO:0000313" key="6">
    <source>
        <dbReference type="EMBL" id="OQS07226.1"/>
    </source>
</evidence>
<dbReference type="InterPro" id="IPR000504">
    <property type="entry name" value="RRM_dom"/>
</dbReference>
<dbReference type="InterPro" id="IPR012677">
    <property type="entry name" value="Nucleotide-bd_a/b_plait_sf"/>
</dbReference>
<organism evidence="6 7">
    <name type="scientific">Thraustotheca clavata</name>
    <dbReference type="NCBI Taxonomy" id="74557"/>
    <lineage>
        <taxon>Eukaryota</taxon>
        <taxon>Sar</taxon>
        <taxon>Stramenopiles</taxon>
        <taxon>Oomycota</taxon>
        <taxon>Saprolegniomycetes</taxon>
        <taxon>Saprolegniales</taxon>
        <taxon>Achlyaceae</taxon>
        <taxon>Thraustotheca</taxon>
    </lineage>
</organism>
<dbReference type="Pfam" id="PF11835">
    <property type="entry name" value="RRM_8"/>
    <property type="match status" value="1"/>
</dbReference>